<dbReference type="HOGENOM" id="CLU_592579_0_0_1"/>
<dbReference type="GeneTree" id="ENSGT00940000154959"/>
<dbReference type="Pfam" id="PF12780">
    <property type="entry name" value="AAA_8"/>
    <property type="match status" value="1"/>
</dbReference>
<comment type="similarity">
    <text evidence="1">Belongs to the dynein heavy chain family.</text>
</comment>
<sequence length="462" mass="52693">QVLVWATTEVYTAAVQSFLPTPSKSHYIFSLRDFARVVQGLMLVKASCVPLGDDGARKLMRLWVHEVYRVFSDRLVDASDHQLFFTIIKEHTMYRTNLLRNLSLSLPSLSPSLTSLLCSDIGDVMAQMCTVTSPPRTPHSGVGHPDRQESTQVAKRKISAIFMRTAAPSSNNESQASRDCKGHNHIQNVAASERLPDPKLPESPQRADAAHLFFTWGFCGVSESEQNWPRVHRQDSARPKQIMLIANTGQKKDESFLEDVGMILNTGDIPNLFESDERVHIIEKMQQLVQAENAQEARSPLLAYASFVRRVRQNLHVVLAFSPIGDAFRDRLRSFPSLISCCTIDWFQAWPEDALEKVANHFLDDVEMSQEVRDEAVVMCKHFHQSVRALSKRFYESLQRRTYVTPTSYLELIKTFKSLLERKRLELLTQKNRYVVGLEKLDFAATQQCPVEVVQTKIYLLR</sequence>
<dbReference type="InterPro" id="IPR027417">
    <property type="entry name" value="P-loop_NTPase"/>
</dbReference>
<dbReference type="Gene3D" id="1.20.920.20">
    <property type="match status" value="1"/>
</dbReference>
<dbReference type="STRING" id="7757.ENSPMAP00000001809"/>
<dbReference type="Gene3D" id="3.40.50.300">
    <property type="entry name" value="P-loop containing nucleotide triphosphate hydrolases"/>
    <property type="match status" value="1"/>
</dbReference>
<dbReference type="GO" id="GO:0030286">
    <property type="term" value="C:dynein complex"/>
    <property type="evidence" value="ECO:0007669"/>
    <property type="project" value="InterPro"/>
</dbReference>
<accession>S4R9C8</accession>
<organism evidence="4">
    <name type="scientific">Petromyzon marinus</name>
    <name type="common">Sea lamprey</name>
    <dbReference type="NCBI Taxonomy" id="7757"/>
    <lineage>
        <taxon>Eukaryota</taxon>
        <taxon>Metazoa</taxon>
        <taxon>Chordata</taxon>
        <taxon>Craniata</taxon>
        <taxon>Vertebrata</taxon>
        <taxon>Cyclostomata</taxon>
        <taxon>Hyperoartia</taxon>
        <taxon>Petromyzontiformes</taxon>
        <taxon>Petromyzontidae</taxon>
        <taxon>Petromyzon</taxon>
    </lineage>
</organism>
<protein>
    <recommendedName>
        <fullName evidence="5">Dynein heavy chain AAA module D4 domain-containing protein</fullName>
    </recommendedName>
</protein>
<dbReference type="InterPro" id="IPR041589">
    <property type="entry name" value="DNAH3_AAA_lid_1"/>
</dbReference>
<evidence type="ECO:0000259" key="2">
    <source>
        <dbReference type="Pfam" id="PF12780"/>
    </source>
</evidence>
<evidence type="ECO:0008006" key="5">
    <source>
        <dbReference type="Google" id="ProtNLM"/>
    </source>
</evidence>
<dbReference type="Ensembl" id="ENSPMAT00000001818.1">
    <property type="protein sequence ID" value="ENSPMAP00000001809.1"/>
    <property type="gene ID" value="ENSPMAG00000001653.1"/>
</dbReference>
<evidence type="ECO:0000259" key="3">
    <source>
        <dbReference type="Pfam" id="PF17857"/>
    </source>
</evidence>
<reference evidence="4" key="2">
    <citation type="submission" date="2025-09" db="UniProtKB">
        <authorList>
            <consortium name="Ensembl"/>
        </authorList>
    </citation>
    <scope>IDENTIFICATION</scope>
</reference>
<proteinExistence type="inferred from homology"/>
<dbReference type="AlphaFoldDB" id="S4R9C8"/>
<dbReference type="SUPFAM" id="SSF52540">
    <property type="entry name" value="P-loop containing nucleoside triphosphate hydrolases"/>
    <property type="match status" value="1"/>
</dbReference>
<dbReference type="InterPro" id="IPR026983">
    <property type="entry name" value="DHC"/>
</dbReference>
<dbReference type="GO" id="GO:0007018">
    <property type="term" value="P:microtubule-based movement"/>
    <property type="evidence" value="ECO:0007669"/>
    <property type="project" value="InterPro"/>
</dbReference>
<feature type="domain" description="Dynein heavy chain AAA module D4" evidence="2">
    <location>
        <begin position="230"/>
        <end position="419"/>
    </location>
</feature>
<name>S4R9C8_PETMA</name>
<evidence type="ECO:0000256" key="1">
    <source>
        <dbReference type="ARBA" id="ARBA00008887"/>
    </source>
</evidence>
<dbReference type="Pfam" id="PF17857">
    <property type="entry name" value="AAA_lid_1"/>
    <property type="match status" value="1"/>
</dbReference>
<reference evidence="4" key="1">
    <citation type="submission" date="2025-08" db="UniProtKB">
        <authorList>
            <consortium name="Ensembl"/>
        </authorList>
    </citation>
    <scope>IDENTIFICATION</scope>
</reference>
<dbReference type="Gene3D" id="1.20.920.30">
    <property type="match status" value="1"/>
</dbReference>
<evidence type="ECO:0000313" key="4">
    <source>
        <dbReference type="Ensembl" id="ENSPMAP00000001809.1"/>
    </source>
</evidence>
<dbReference type="GO" id="GO:0045505">
    <property type="term" value="F:dynein intermediate chain binding"/>
    <property type="evidence" value="ECO:0007669"/>
    <property type="project" value="InterPro"/>
</dbReference>
<dbReference type="GO" id="GO:0051959">
    <property type="term" value="F:dynein light intermediate chain binding"/>
    <property type="evidence" value="ECO:0007669"/>
    <property type="project" value="InterPro"/>
</dbReference>
<dbReference type="PANTHER" id="PTHR22878:SF72">
    <property type="entry name" value="DYNEIN HEAVY CHAIN 3, AXONEMAL"/>
    <property type="match status" value="1"/>
</dbReference>
<feature type="domain" description="Dynein heavy chain 3 AAA+ lid" evidence="3">
    <location>
        <begin position="14"/>
        <end position="90"/>
    </location>
</feature>
<dbReference type="PANTHER" id="PTHR22878">
    <property type="entry name" value="DYNEIN HEAVY CHAIN 6, AXONEMAL-LIKE-RELATED"/>
    <property type="match status" value="1"/>
</dbReference>
<dbReference type="InterPro" id="IPR024317">
    <property type="entry name" value="Dynein_heavy_chain_D4_dom"/>
</dbReference>